<keyword evidence="12" id="KW-1185">Reference proteome</keyword>
<evidence type="ECO:0000256" key="7">
    <source>
        <dbReference type="ARBA" id="ARBA00023239"/>
    </source>
</evidence>
<name>A0ABU5CAI0_9BACI</name>
<dbReference type="Pfam" id="PF00215">
    <property type="entry name" value="OMPdecase"/>
    <property type="match status" value="1"/>
</dbReference>
<reference evidence="11 12" key="1">
    <citation type="submission" date="2023-10" db="EMBL/GenBank/DDBJ databases">
        <title>Virgibacillus halophilus 5B73C genome.</title>
        <authorList>
            <person name="Miliotis G."/>
            <person name="Sengupta P."/>
            <person name="Hameed A."/>
            <person name="Chuvochina M."/>
            <person name="Mcdonagh F."/>
            <person name="Simpson A.C."/>
            <person name="Singh N.K."/>
            <person name="Rekha P.D."/>
            <person name="Raman K."/>
            <person name="Hugenholtz P."/>
            <person name="Venkateswaran K."/>
        </authorList>
    </citation>
    <scope>NUCLEOTIDE SEQUENCE [LARGE SCALE GENOMIC DNA]</scope>
    <source>
        <strain evidence="11 12">5B73C</strain>
    </source>
</reference>
<evidence type="ECO:0000256" key="5">
    <source>
        <dbReference type="ARBA" id="ARBA00022793"/>
    </source>
</evidence>
<dbReference type="InterPro" id="IPR011060">
    <property type="entry name" value="RibuloseP-bd_barrel"/>
</dbReference>
<dbReference type="PROSITE" id="PS00156">
    <property type="entry name" value="OMPDECASE"/>
    <property type="match status" value="1"/>
</dbReference>
<evidence type="ECO:0000256" key="3">
    <source>
        <dbReference type="ARBA" id="ARBA00012321"/>
    </source>
</evidence>
<evidence type="ECO:0000313" key="12">
    <source>
        <dbReference type="Proteomes" id="UP001281447"/>
    </source>
</evidence>
<dbReference type="PANTHER" id="PTHR32119">
    <property type="entry name" value="OROTIDINE 5'-PHOSPHATE DECARBOXYLASE"/>
    <property type="match status" value="1"/>
</dbReference>
<dbReference type="InterPro" id="IPR018089">
    <property type="entry name" value="OMPdecase_AS"/>
</dbReference>
<comment type="pathway">
    <text evidence="2 9">Pyrimidine metabolism; UMP biosynthesis via de novo pathway; UMP from orotate: step 2/2.</text>
</comment>
<dbReference type="Proteomes" id="UP001281447">
    <property type="component" value="Unassembled WGS sequence"/>
</dbReference>
<dbReference type="SUPFAM" id="SSF51366">
    <property type="entry name" value="Ribulose-phoshate binding barrel"/>
    <property type="match status" value="1"/>
</dbReference>
<evidence type="ECO:0000256" key="8">
    <source>
        <dbReference type="ARBA" id="ARBA00049157"/>
    </source>
</evidence>
<evidence type="ECO:0000256" key="2">
    <source>
        <dbReference type="ARBA" id="ARBA00004861"/>
    </source>
</evidence>
<sequence length="185" mass="19723">MKEDGHPVFLDLKLHDIPTTVANAMHNLANLGVNMVTVHTLGGSEMIRNAKAAFNQGAQPGAKLIAVTILTSMDNQMLHLELHMAGNVKEEAVHLAQVAKNSGADGVVCAVNEAAAIKQACSNDFLTVTPGIRLDRLHNNDQKRVATPSEAIRNGADILVIGRSVTKASDPKKAYENVLEEMANA</sequence>
<evidence type="ECO:0000256" key="1">
    <source>
        <dbReference type="ARBA" id="ARBA00002356"/>
    </source>
</evidence>
<dbReference type="InterPro" id="IPR001754">
    <property type="entry name" value="OMPdeCOase_dom"/>
</dbReference>
<dbReference type="Gene3D" id="3.20.20.70">
    <property type="entry name" value="Aldolase class I"/>
    <property type="match status" value="1"/>
</dbReference>
<dbReference type="CDD" id="cd04725">
    <property type="entry name" value="OMP_decarboxylase_like"/>
    <property type="match status" value="1"/>
</dbReference>
<comment type="catalytic activity">
    <reaction evidence="8 9">
        <text>orotidine 5'-phosphate + H(+) = UMP + CO2</text>
        <dbReference type="Rhea" id="RHEA:11596"/>
        <dbReference type="ChEBI" id="CHEBI:15378"/>
        <dbReference type="ChEBI" id="CHEBI:16526"/>
        <dbReference type="ChEBI" id="CHEBI:57538"/>
        <dbReference type="ChEBI" id="CHEBI:57865"/>
        <dbReference type="EC" id="4.1.1.23"/>
    </reaction>
</comment>
<keyword evidence="7 9" id="KW-0456">Lyase</keyword>
<comment type="caution">
    <text evidence="11">The sequence shown here is derived from an EMBL/GenBank/DDBJ whole genome shotgun (WGS) entry which is preliminary data.</text>
</comment>
<dbReference type="InterPro" id="IPR013785">
    <property type="entry name" value="Aldolase_TIM"/>
</dbReference>
<keyword evidence="6 9" id="KW-0665">Pyrimidine biosynthesis</keyword>
<evidence type="ECO:0000256" key="9">
    <source>
        <dbReference type="RuleBase" id="RU000512"/>
    </source>
</evidence>
<evidence type="ECO:0000256" key="6">
    <source>
        <dbReference type="ARBA" id="ARBA00022975"/>
    </source>
</evidence>
<dbReference type="SMART" id="SM00934">
    <property type="entry name" value="OMPdecase"/>
    <property type="match status" value="1"/>
</dbReference>
<dbReference type="GO" id="GO:0004590">
    <property type="term" value="F:orotidine-5'-phosphate decarboxylase activity"/>
    <property type="evidence" value="ECO:0007669"/>
    <property type="project" value="UniProtKB-EC"/>
</dbReference>
<dbReference type="EMBL" id="JAWDIP010000004">
    <property type="protein sequence ID" value="MDY0396318.1"/>
    <property type="molecule type" value="Genomic_DNA"/>
</dbReference>
<evidence type="ECO:0000313" key="11">
    <source>
        <dbReference type="EMBL" id="MDY0396318.1"/>
    </source>
</evidence>
<evidence type="ECO:0000259" key="10">
    <source>
        <dbReference type="SMART" id="SM00934"/>
    </source>
</evidence>
<comment type="function">
    <text evidence="1">Catalyzes the decarboxylation of orotidine 5'-monophosphate (OMP) to uridine 5'-monophosphate (UMP).</text>
</comment>
<dbReference type="PANTHER" id="PTHR32119:SF2">
    <property type="entry name" value="OROTIDINE 5'-PHOSPHATE DECARBOXYLASE"/>
    <property type="match status" value="1"/>
</dbReference>
<accession>A0ABU5CAI0</accession>
<dbReference type="NCBIfam" id="NF001273">
    <property type="entry name" value="PRK00230.1"/>
    <property type="match status" value="1"/>
</dbReference>
<organism evidence="11 12">
    <name type="scientific">Tigheibacillus halophilus</name>
    <dbReference type="NCBI Taxonomy" id="361280"/>
    <lineage>
        <taxon>Bacteria</taxon>
        <taxon>Bacillati</taxon>
        <taxon>Bacillota</taxon>
        <taxon>Bacilli</taxon>
        <taxon>Bacillales</taxon>
        <taxon>Bacillaceae</taxon>
        <taxon>Tigheibacillus</taxon>
    </lineage>
</organism>
<proteinExistence type="inferred from homology"/>
<gene>
    <name evidence="11" type="primary">pyrF</name>
    <name evidence="11" type="ORF">RWE15_20695</name>
</gene>
<protein>
    <recommendedName>
        <fullName evidence="4 9">Orotidine 5'-phosphate decarboxylase</fullName>
        <ecNumber evidence="3 9">4.1.1.23</ecNumber>
    </recommendedName>
</protein>
<dbReference type="NCBIfam" id="TIGR01740">
    <property type="entry name" value="pyrF"/>
    <property type="match status" value="1"/>
</dbReference>
<keyword evidence="5 9" id="KW-0210">Decarboxylase</keyword>
<comment type="similarity">
    <text evidence="9">Belongs to the OMP decarboxylase family.</text>
</comment>
<dbReference type="EC" id="4.1.1.23" evidence="3 9"/>
<dbReference type="InterPro" id="IPR014732">
    <property type="entry name" value="OMPdecase"/>
</dbReference>
<evidence type="ECO:0000256" key="4">
    <source>
        <dbReference type="ARBA" id="ARBA00021923"/>
    </source>
</evidence>
<feature type="domain" description="Orotidine 5'-phosphate decarboxylase" evidence="10">
    <location>
        <begin position="1"/>
        <end position="178"/>
    </location>
</feature>